<evidence type="ECO:0000313" key="7">
    <source>
        <dbReference type="EMBL" id="VTJ55414.1"/>
    </source>
</evidence>
<keyword evidence="8" id="KW-1185">Reference proteome</keyword>
<feature type="domain" description="GRIP" evidence="6">
    <location>
        <begin position="1187"/>
        <end position="1236"/>
    </location>
</feature>
<dbReference type="GO" id="GO:0006888">
    <property type="term" value="P:endoplasmic reticulum to Golgi vesicle-mediated transport"/>
    <property type="evidence" value="ECO:0007669"/>
    <property type="project" value="TreeGrafter"/>
</dbReference>
<dbReference type="Proteomes" id="UP000335636">
    <property type="component" value="Unassembled WGS sequence"/>
</dbReference>
<dbReference type="EMBL" id="CABDUW010000050">
    <property type="protein sequence ID" value="VTJ55414.1"/>
    <property type="molecule type" value="Genomic_DNA"/>
</dbReference>
<feature type="coiled-coil region" evidence="4">
    <location>
        <begin position="217"/>
        <end position="435"/>
    </location>
</feature>
<feature type="coiled-coil region" evidence="4">
    <location>
        <begin position="481"/>
        <end position="522"/>
    </location>
</feature>
<sequence length="1400" mass="159842">MLLDGIGDIEAGLPDCRRKEMEATDAPLRSENERLQKYCTDLEEKHEVSELQIKYQCPSYGNQLQQKEVEISHLKARQMALQDQVFNLQAAAQWVGSGACGVPTTTALAPFGSRISSDFSAFPDDDMDFNDLISSHQEITRLSIEVSRLESEVGHSRHIAEAQGTRNSDPSEICKLQNTIKTLERNPSPDIDDHQHEVSVLEESATVAEKGTNLPQNSSSVEEVLRLQRALSDAEKEIMRLNGFNQDQSLAEDNLKLKMHVEALEKEKSSLSQEKEELQITLSKLSCDSQVVKNTASADMNVNVQLHDLKLHLKAKEEELNQSIHEKKMLIAELEELDHQNQEATKHMVLIKDELSKQENEGDLVIQKLKQDLDDEKKRVHQLEDDKMNLSKELHVQKEKLTQSAQGLSDLHLTKQKLEDKVEDLVDQLNKSQQSSLNIQQENLELKEHIRQTEGELSGCQSKFRSSLNEDSNSNVKDDLLKEREAEVSNLRQNLSEVEELNENLKKVAVDLKRENEILILACKDVRRKLEASIAANNQVSQEKDTVKETLIRDKEEIEAKLNQAEKRLLEEAKNHRQTIQELSNACHLNTSALQLKPDCVVQLSQEKDFEIAGLKKNIEPMTTDPKETEEILAPHVEEKKQLIQFIKEKEVFIEKLEEKCSELQKDLDECSQALRENETLRQTIEEKDRSLGSMTAENNHLQEELESLKEQQNRAVPVAEPKTLDGIPELESEVSQLKIVKNHLEDEIKHHQKIITNQNKHKMRLLQSLQEQKKEMDDLKYQYEQMNAAHIQLILEKDEEIKNLQKTIEQVQAQLPGERLDAQTENSDIFQETNVKSLNRESGSEQRDLWNEKELLKQTVRDLKERILIFEVDFSKLKGENEKLRVASKEKEREYQALQETNSKFSVRLGEKELECESMKEKVLAFEQLLQEKEEGEAEELSQLSNAVASMQEKTVMFQQERDQVIIALKQEQMENSTLQHEVQQFRDKELRLNRELERLRSHLLESEESYTQDILAAEDQEIKLRKKVTLLEEKLVSSSKASHQASVQIESLQEELRMVSQQRDENAQQLLLSQARVRQYALSSTNLQRVLEHFQEEEKAMYSAELAKEKQSIAEWKNKAEKLEGQVSSLQERLDEANAMLHSASRLTEELDQKEQQIQELKRQNELGKEMLDKAQKKLSTLANSPEGKVDKVLMRNLFIGHFHTPKGKRREALQLMGSILDIPKEEMEQLLSEYSGGVTKWMTSWLGGASKSVPNIPWRPNQQPVLNSSFSELFVTFLEMESHPSAPPPKLSAHAMDCPDSPGRREQGGNVPGSVKDAAEFRAGRSTNGNPFLVPRSAAVPLSNLAGVGLGGPGHPLFKPIADFIPTFTLLPVSPDSSATVVLEHLLKQRHSQPEMI</sequence>
<feature type="coiled-coil region" evidence="4">
    <location>
        <begin position="970"/>
        <end position="1071"/>
    </location>
</feature>
<dbReference type="PANTHER" id="PTHR18921:SF2">
    <property type="entry name" value="THYROID RECEPTOR-INTERACTING PROTEIN 11"/>
    <property type="match status" value="1"/>
</dbReference>
<name>A0A5E4ADT3_MARMO</name>
<keyword evidence="2" id="KW-0333">Golgi apparatus</keyword>
<feature type="coiled-coil region" evidence="4">
    <location>
        <begin position="875"/>
        <end position="902"/>
    </location>
</feature>
<dbReference type="InterPro" id="IPR019459">
    <property type="entry name" value="GRAB"/>
</dbReference>
<organism evidence="7 8">
    <name type="scientific">Marmota monax</name>
    <name type="common">Woodchuck</name>
    <dbReference type="NCBI Taxonomy" id="9995"/>
    <lineage>
        <taxon>Eukaryota</taxon>
        <taxon>Metazoa</taxon>
        <taxon>Chordata</taxon>
        <taxon>Craniata</taxon>
        <taxon>Vertebrata</taxon>
        <taxon>Euteleostomi</taxon>
        <taxon>Mammalia</taxon>
        <taxon>Eutheria</taxon>
        <taxon>Euarchontoglires</taxon>
        <taxon>Glires</taxon>
        <taxon>Rodentia</taxon>
        <taxon>Sciuromorpha</taxon>
        <taxon>Sciuridae</taxon>
        <taxon>Xerinae</taxon>
        <taxon>Marmotini</taxon>
        <taxon>Marmota</taxon>
    </lineage>
</organism>
<proteinExistence type="predicted"/>
<evidence type="ECO:0000256" key="5">
    <source>
        <dbReference type="SAM" id="MobiDB-lite"/>
    </source>
</evidence>
<comment type="subcellular location">
    <subcellularLocation>
        <location evidence="1">Golgi apparatus membrane</location>
        <topology evidence="1">Peripheral membrane protein</topology>
    </subcellularLocation>
</comment>
<dbReference type="Pfam" id="PF10375">
    <property type="entry name" value="GRAB"/>
    <property type="match status" value="1"/>
</dbReference>
<evidence type="ECO:0000256" key="1">
    <source>
        <dbReference type="ARBA" id="ARBA00004395"/>
    </source>
</evidence>
<comment type="caution">
    <text evidence="7">The sequence shown here is derived from an EMBL/GenBank/DDBJ whole genome shotgun (WGS) entry which is preliminary data.</text>
</comment>
<evidence type="ECO:0000259" key="6">
    <source>
        <dbReference type="PROSITE" id="PS50913"/>
    </source>
</evidence>
<dbReference type="PANTHER" id="PTHR18921">
    <property type="entry name" value="MYOSIN HEAVY CHAIN - RELATED"/>
    <property type="match status" value="1"/>
</dbReference>
<evidence type="ECO:0000256" key="3">
    <source>
        <dbReference type="ARBA" id="ARBA00023054"/>
    </source>
</evidence>
<gene>
    <name evidence="7" type="ORF">MONAX_5E025919</name>
</gene>
<dbReference type="GO" id="GO:0000139">
    <property type="term" value="C:Golgi membrane"/>
    <property type="evidence" value="ECO:0007669"/>
    <property type="project" value="UniProtKB-SubCell"/>
</dbReference>
<evidence type="ECO:0000256" key="2">
    <source>
        <dbReference type="ARBA" id="ARBA00023034"/>
    </source>
</evidence>
<feature type="coiled-coil region" evidence="4">
    <location>
        <begin position="1101"/>
        <end position="1180"/>
    </location>
</feature>
<accession>A0A5E4ADT3</accession>
<dbReference type="GO" id="GO:0031267">
    <property type="term" value="F:small GTPase binding"/>
    <property type="evidence" value="ECO:0007669"/>
    <property type="project" value="TreeGrafter"/>
</dbReference>
<feature type="coiled-coil region" evidence="4">
    <location>
        <begin position="548"/>
        <end position="586"/>
    </location>
</feature>
<feature type="region of interest" description="Disordered" evidence="5">
    <location>
        <begin position="1288"/>
        <end position="1315"/>
    </location>
</feature>
<dbReference type="GO" id="GO:0007030">
    <property type="term" value="P:Golgi organization"/>
    <property type="evidence" value="ECO:0007669"/>
    <property type="project" value="TreeGrafter"/>
</dbReference>
<evidence type="ECO:0000313" key="8">
    <source>
        <dbReference type="Proteomes" id="UP000335636"/>
    </source>
</evidence>
<dbReference type="PROSITE" id="PS50913">
    <property type="entry name" value="GRIP"/>
    <property type="match status" value="1"/>
</dbReference>
<reference evidence="7" key="1">
    <citation type="submission" date="2019-04" db="EMBL/GenBank/DDBJ databases">
        <authorList>
            <person name="Alioto T."/>
            <person name="Alioto T."/>
        </authorList>
    </citation>
    <scope>NUCLEOTIDE SEQUENCE [LARGE SCALE GENOMIC DNA]</scope>
</reference>
<evidence type="ECO:0000256" key="4">
    <source>
        <dbReference type="SAM" id="Coils"/>
    </source>
</evidence>
<keyword evidence="3 4" id="KW-0175">Coiled coil</keyword>
<feature type="coiled-coil region" evidence="4">
    <location>
        <begin position="647"/>
        <end position="822"/>
    </location>
</feature>
<dbReference type="InterPro" id="IPR000237">
    <property type="entry name" value="GRIP_dom"/>
</dbReference>
<protein>
    <recommendedName>
        <fullName evidence="6">GRIP domain-containing protein</fullName>
    </recommendedName>
</protein>